<dbReference type="InterPro" id="IPR012340">
    <property type="entry name" value="NA-bd_OB-fold"/>
</dbReference>
<dbReference type="InterPro" id="IPR036267">
    <property type="entry name" value="RuvA_C_sf"/>
</dbReference>
<dbReference type="HAMAP" id="MF_00031">
    <property type="entry name" value="DNA_HJ_migration_RuvA"/>
    <property type="match status" value="1"/>
</dbReference>
<evidence type="ECO:0000256" key="2">
    <source>
        <dbReference type="ARBA" id="ARBA00022763"/>
    </source>
</evidence>
<dbReference type="SMART" id="SM00278">
    <property type="entry name" value="HhH1"/>
    <property type="match status" value="2"/>
</dbReference>
<dbReference type="Pfam" id="PF14520">
    <property type="entry name" value="HHH_5"/>
    <property type="match status" value="1"/>
</dbReference>
<dbReference type="Gene3D" id="1.10.8.10">
    <property type="entry name" value="DNA helicase RuvA subunit, C-terminal domain"/>
    <property type="match status" value="1"/>
</dbReference>
<dbReference type="InterPro" id="IPR003583">
    <property type="entry name" value="Hlx-hairpin-Hlx_DNA-bd_motif"/>
</dbReference>
<dbReference type="SUPFAM" id="SSF50249">
    <property type="entry name" value="Nucleic acid-binding proteins"/>
    <property type="match status" value="1"/>
</dbReference>
<dbReference type="GO" id="GO:0005737">
    <property type="term" value="C:cytoplasm"/>
    <property type="evidence" value="ECO:0007669"/>
    <property type="project" value="UniProtKB-SubCell"/>
</dbReference>
<comment type="function">
    <text evidence="6">The RuvA-RuvB-RuvC complex processes Holliday junction (HJ) DNA during genetic recombination and DNA repair, while the RuvA-RuvB complex plays an important role in the rescue of blocked DNA replication forks via replication fork reversal (RFR). RuvA specifically binds to HJ cruciform DNA, conferring on it an open structure. The RuvB hexamer acts as an ATP-dependent pump, pulling dsDNA into and through the RuvAB complex. HJ branch migration allows RuvC to scan DNA until it finds its consensus sequence, where it cleaves and resolves the cruciform DNA.</text>
</comment>
<dbReference type="GO" id="GO:0048476">
    <property type="term" value="C:Holliday junction resolvase complex"/>
    <property type="evidence" value="ECO:0007669"/>
    <property type="project" value="UniProtKB-UniRule"/>
</dbReference>
<dbReference type="KEGG" id="civ:IMZ16_08265"/>
<evidence type="ECO:0000256" key="4">
    <source>
        <dbReference type="ARBA" id="ARBA00023172"/>
    </source>
</evidence>
<dbReference type="Gene3D" id="1.10.150.20">
    <property type="entry name" value="5' to 3' exonuclease, C-terminal subdomain"/>
    <property type="match status" value="1"/>
</dbReference>
<keyword evidence="1 6" id="KW-0963">Cytoplasm</keyword>
<sequence>MIYSVRGMVIEVAPTYAILEVGGIGYHIGISLQTSSLLKKGGEAFLYTRQIIREDAHLLYGFASVDEREVFDLLISVSGVGPTSAMIMLSSLTGAEIANAVSAGVSSELQKIKGIGAKTAERIIVDLRERMRKYSTTEEEISVQNDNKVRGEALSALEVLGIQRRIAEKAADKIQKQEPDISVENLIKQILKSI</sequence>
<protein>
    <recommendedName>
        <fullName evidence="6">Holliday junction branch migration complex subunit RuvA</fullName>
    </recommendedName>
</protein>
<keyword evidence="5 6" id="KW-0234">DNA repair</keyword>
<dbReference type="GO" id="GO:0006281">
    <property type="term" value="P:DNA repair"/>
    <property type="evidence" value="ECO:0007669"/>
    <property type="project" value="UniProtKB-UniRule"/>
</dbReference>
<organism evidence="8 9">
    <name type="scientific">Cruoricaptor ignavus</name>
    <dbReference type="NCBI Taxonomy" id="1118202"/>
    <lineage>
        <taxon>Bacteria</taxon>
        <taxon>Pseudomonadati</taxon>
        <taxon>Bacteroidota</taxon>
        <taxon>Flavobacteriia</taxon>
        <taxon>Flavobacteriales</taxon>
        <taxon>Weeksellaceae</taxon>
        <taxon>Cruoricaptor</taxon>
    </lineage>
</organism>
<dbReference type="Proteomes" id="UP000593605">
    <property type="component" value="Chromosome"/>
</dbReference>
<dbReference type="InterPro" id="IPR011114">
    <property type="entry name" value="RuvA_C"/>
</dbReference>
<evidence type="ECO:0000259" key="7">
    <source>
        <dbReference type="SMART" id="SM00278"/>
    </source>
</evidence>
<dbReference type="CDD" id="cd14332">
    <property type="entry name" value="UBA_RuvA_C"/>
    <property type="match status" value="1"/>
</dbReference>
<proteinExistence type="inferred from homology"/>
<dbReference type="EMBL" id="CP063145">
    <property type="protein sequence ID" value="QOR73512.1"/>
    <property type="molecule type" value="Genomic_DNA"/>
</dbReference>
<comment type="domain">
    <text evidence="6">Has three domains with a flexible linker between the domains II and III and assumes an 'L' shape. Domain III is highly mobile and contacts RuvB.</text>
</comment>
<dbReference type="RefSeq" id="WP_193439655.1">
    <property type="nucleotide sequence ID" value="NZ_CP063145.1"/>
</dbReference>
<feature type="region of interest" description="Domain III" evidence="6">
    <location>
        <begin position="152"/>
        <end position="194"/>
    </location>
</feature>
<dbReference type="NCBIfam" id="TIGR00084">
    <property type="entry name" value="ruvA"/>
    <property type="match status" value="1"/>
</dbReference>
<evidence type="ECO:0000313" key="8">
    <source>
        <dbReference type="EMBL" id="QOR73512.1"/>
    </source>
</evidence>
<comment type="subcellular location">
    <subcellularLocation>
        <location evidence="6">Cytoplasm</location>
    </subcellularLocation>
</comment>
<keyword evidence="2 6" id="KW-0227">DNA damage</keyword>
<evidence type="ECO:0000256" key="6">
    <source>
        <dbReference type="HAMAP-Rule" id="MF_00031"/>
    </source>
</evidence>
<dbReference type="GO" id="GO:0005524">
    <property type="term" value="F:ATP binding"/>
    <property type="evidence" value="ECO:0007669"/>
    <property type="project" value="InterPro"/>
</dbReference>
<name>A0A7M1T3M8_9FLAO</name>
<dbReference type="Gene3D" id="2.40.50.140">
    <property type="entry name" value="Nucleic acid-binding proteins"/>
    <property type="match status" value="1"/>
</dbReference>
<dbReference type="SUPFAM" id="SSF46929">
    <property type="entry name" value="DNA helicase RuvA subunit, C-terminal domain"/>
    <property type="match status" value="1"/>
</dbReference>
<feature type="domain" description="Helix-hairpin-helix DNA-binding motif class 1" evidence="7">
    <location>
        <begin position="107"/>
        <end position="126"/>
    </location>
</feature>
<keyword evidence="4 6" id="KW-0233">DNA recombination</keyword>
<comment type="subunit">
    <text evidence="6">Homotetramer. Forms an RuvA(8)-RuvB(12)-Holliday junction (HJ) complex. HJ DNA is sandwiched between 2 RuvA tetramers; dsDNA enters through RuvA and exits via RuvB. An RuvB hexamer assembles on each DNA strand where it exits the tetramer. Each RuvB hexamer is contacted by two RuvA subunits (via domain III) on 2 adjacent RuvB subunits; this complex drives branch migration. In the full resolvosome a probable DNA-RuvA(4)-RuvB(12)-RuvC(2) complex forms which resolves the HJ.</text>
</comment>
<dbReference type="InterPro" id="IPR013849">
    <property type="entry name" value="DNA_helicase_Holl-junc_RuvA_I"/>
</dbReference>
<gene>
    <name evidence="6 8" type="primary">ruvA</name>
    <name evidence="8" type="ORF">IMZ16_08265</name>
</gene>
<dbReference type="AlphaFoldDB" id="A0A7M1T3M8"/>
<dbReference type="SUPFAM" id="SSF47781">
    <property type="entry name" value="RuvA domain 2-like"/>
    <property type="match status" value="1"/>
</dbReference>
<dbReference type="Pfam" id="PF01330">
    <property type="entry name" value="RuvA_N"/>
    <property type="match status" value="1"/>
</dbReference>
<evidence type="ECO:0000256" key="3">
    <source>
        <dbReference type="ARBA" id="ARBA00023125"/>
    </source>
</evidence>
<comment type="similarity">
    <text evidence="6">Belongs to the RuvA family.</text>
</comment>
<dbReference type="GO" id="GO:0009378">
    <property type="term" value="F:four-way junction helicase activity"/>
    <property type="evidence" value="ECO:0007669"/>
    <property type="project" value="InterPro"/>
</dbReference>
<dbReference type="Pfam" id="PF07499">
    <property type="entry name" value="RuvA_C"/>
    <property type="match status" value="1"/>
</dbReference>
<evidence type="ECO:0000313" key="9">
    <source>
        <dbReference type="Proteomes" id="UP000593605"/>
    </source>
</evidence>
<dbReference type="GO" id="GO:0009379">
    <property type="term" value="C:Holliday junction helicase complex"/>
    <property type="evidence" value="ECO:0007669"/>
    <property type="project" value="InterPro"/>
</dbReference>
<comment type="caution">
    <text evidence="6">Lacks conserved residue(s) required for the propagation of feature annotation.</text>
</comment>
<keyword evidence="3 6" id="KW-0238">DNA-binding</keyword>
<dbReference type="GO" id="GO:0000400">
    <property type="term" value="F:four-way junction DNA binding"/>
    <property type="evidence" value="ECO:0007669"/>
    <property type="project" value="UniProtKB-UniRule"/>
</dbReference>
<dbReference type="InterPro" id="IPR010994">
    <property type="entry name" value="RuvA_2-like"/>
</dbReference>
<dbReference type="InterPro" id="IPR000085">
    <property type="entry name" value="RuvA"/>
</dbReference>
<accession>A0A7M1T3M8</accession>
<feature type="domain" description="Helix-hairpin-helix DNA-binding motif class 1" evidence="7">
    <location>
        <begin position="72"/>
        <end position="91"/>
    </location>
</feature>
<reference evidence="8 9" key="1">
    <citation type="submission" date="2020-10" db="EMBL/GenBank/DDBJ databases">
        <title>Complete genome of Cruoricapor ignavus strain M1214 isolated from the blood culture of a febrile patient.</title>
        <authorList>
            <person name="Guglielmino C.J.D."/>
        </authorList>
    </citation>
    <scope>NUCLEOTIDE SEQUENCE [LARGE SCALE GENOMIC DNA]</scope>
    <source>
        <strain evidence="8 9">M1214</strain>
    </source>
</reference>
<dbReference type="GO" id="GO:0006310">
    <property type="term" value="P:DNA recombination"/>
    <property type="evidence" value="ECO:0007669"/>
    <property type="project" value="UniProtKB-UniRule"/>
</dbReference>
<evidence type="ECO:0000256" key="5">
    <source>
        <dbReference type="ARBA" id="ARBA00023204"/>
    </source>
</evidence>
<evidence type="ECO:0000256" key="1">
    <source>
        <dbReference type="ARBA" id="ARBA00022490"/>
    </source>
</evidence>